<dbReference type="InParanoid" id="A0A1X7V3X1"/>
<organism evidence="2">
    <name type="scientific">Amphimedon queenslandica</name>
    <name type="common">Sponge</name>
    <dbReference type="NCBI Taxonomy" id="400682"/>
    <lineage>
        <taxon>Eukaryota</taxon>
        <taxon>Metazoa</taxon>
        <taxon>Porifera</taxon>
        <taxon>Demospongiae</taxon>
        <taxon>Heteroscleromorpha</taxon>
        <taxon>Haplosclerida</taxon>
        <taxon>Niphatidae</taxon>
        <taxon>Amphimedon</taxon>
    </lineage>
</organism>
<dbReference type="AlphaFoldDB" id="A0A1X7V3X1"/>
<accession>A0A1X7V3X1</accession>
<protein>
    <submittedName>
        <fullName evidence="2">Uncharacterized protein</fullName>
    </submittedName>
</protein>
<name>A0A1X7V3X1_AMPQE</name>
<reference evidence="2" key="1">
    <citation type="submission" date="2017-05" db="UniProtKB">
        <authorList>
            <consortium name="EnsemblMetazoa"/>
        </authorList>
    </citation>
    <scope>IDENTIFICATION</scope>
</reference>
<proteinExistence type="predicted"/>
<feature type="region of interest" description="Disordered" evidence="1">
    <location>
        <begin position="85"/>
        <end position="107"/>
    </location>
</feature>
<dbReference type="EnsemblMetazoa" id="Aqu2.1.34651_001">
    <property type="protein sequence ID" value="Aqu2.1.34651_001"/>
    <property type="gene ID" value="Aqu2.1.34651"/>
</dbReference>
<evidence type="ECO:0000313" key="2">
    <source>
        <dbReference type="EnsemblMetazoa" id="Aqu2.1.34651_001"/>
    </source>
</evidence>
<evidence type="ECO:0000256" key="1">
    <source>
        <dbReference type="SAM" id="MobiDB-lite"/>
    </source>
</evidence>
<sequence>MLAFFLTLADKPIVYLIVTSTDRCRILVLRKTTTPNMRCWMERDKVSSSVFYVLPRTGMSRAHYPTLVRIETPFARAPTVSLTRCPQQRHAATGQDPVLTLLDGESS</sequence>